<dbReference type="EMBL" id="LT629973">
    <property type="protein sequence ID" value="SEH87710.1"/>
    <property type="molecule type" value="Genomic_DNA"/>
</dbReference>
<reference evidence="2" key="1">
    <citation type="submission" date="2016-09" db="EMBL/GenBank/DDBJ databases">
        <authorList>
            <person name="Koehorst J."/>
        </authorList>
    </citation>
    <scope>NUCLEOTIDE SEQUENCE [LARGE SCALE GENOMIC DNA]</scope>
</reference>
<name>A0A1C7PFG4_9BACT</name>
<evidence type="ECO:0000313" key="2">
    <source>
        <dbReference type="Proteomes" id="UP000176204"/>
    </source>
</evidence>
<accession>A0A1C7PFG4</accession>
<dbReference type="KEGG" id="agl:PYTT_1394"/>
<proteinExistence type="predicted"/>
<dbReference type="RefSeq" id="WP_067771743.1">
    <property type="nucleotide sequence ID" value="NZ_LIGX01000001.1"/>
</dbReference>
<organism evidence="1 2">
    <name type="scientific">Akkermansia glycaniphila</name>
    <dbReference type="NCBI Taxonomy" id="1679444"/>
    <lineage>
        <taxon>Bacteria</taxon>
        <taxon>Pseudomonadati</taxon>
        <taxon>Verrucomicrobiota</taxon>
        <taxon>Verrucomicrobiia</taxon>
        <taxon>Verrucomicrobiales</taxon>
        <taxon>Akkermansiaceae</taxon>
        <taxon>Akkermansia</taxon>
    </lineage>
</organism>
<gene>
    <name evidence="1" type="ORF">PYTT_1394</name>
</gene>
<protein>
    <submittedName>
        <fullName evidence="1">Uncharacterized protein</fullName>
    </submittedName>
</protein>
<keyword evidence="2" id="KW-1185">Reference proteome</keyword>
<dbReference type="Proteomes" id="UP000176204">
    <property type="component" value="Chromosome I"/>
</dbReference>
<evidence type="ECO:0000313" key="1">
    <source>
        <dbReference type="EMBL" id="SEH87710.1"/>
    </source>
</evidence>
<sequence length="161" mass="18263">MQTALFTFDFVTLLGGQETTIPCCSLGDIMPGPETNDWQTSIQTDDIIASPWQHHQGRGNATKTFGFTVLRSYPTRAQAELYAHDREHLLNTSQTGHALYRYGWHEGIPISSERWQATVQRCRALPISSDQYAGIRRRYGQTCGAWIAVEYAFLLTHRTII</sequence>
<dbReference type="AlphaFoldDB" id="A0A1C7PFG4"/>
<dbReference type="STRING" id="1679444.PYTT_1394"/>